<dbReference type="Proteomes" id="UP000003027">
    <property type="component" value="Unassembled WGS sequence"/>
</dbReference>
<name>A0ABP2EJN2_YERMW</name>
<keyword evidence="2" id="KW-1185">Reference proteome</keyword>
<sequence length="49" mass="5799">MLYQGDKLSIRYCRYYFVFRTMKRDGGNKVIFSQILLFSGRKLSQQGGK</sequence>
<dbReference type="EMBL" id="AALD02000010">
    <property type="protein sequence ID" value="EEQ11203.1"/>
    <property type="molecule type" value="Genomic_DNA"/>
</dbReference>
<accession>A0ABP2EJN2</accession>
<evidence type="ECO:0000313" key="2">
    <source>
        <dbReference type="Proteomes" id="UP000003027"/>
    </source>
</evidence>
<reference evidence="1" key="1">
    <citation type="submission" date="2008-12" db="EMBL/GenBank/DDBJ databases">
        <title>Annotation of the Yersinia mollaretii ATCC 43969 genome.</title>
        <authorList>
            <person name="Read T.D."/>
            <person name="Akmal A."/>
            <person name="Bishop-Lilly K."/>
            <person name="Chen P.E."/>
            <person name="Cook C."/>
            <person name="Kiley M.P."/>
            <person name="Lentz S."/>
            <person name="Mateczun A."/>
            <person name="Nagarajan N."/>
            <person name="Nolan N."/>
            <person name="Osborne B.I."/>
            <person name="Pop M."/>
            <person name="Sozhamannan S."/>
            <person name="Stewart A.C."/>
            <person name="Sulakvelidze A."/>
            <person name="Thomason B."/>
            <person name="Willner K."/>
            <person name="Zwick M.E."/>
        </authorList>
    </citation>
    <scope>NUCLEOTIDE SEQUENCE [LARGE SCALE GENOMIC DNA]</scope>
    <source>
        <strain evidence="1">ATCC 43969</strain>
    </source>
</reference>
<protein>
    <submittedName>
        <fullName evidence="1">Uncharacterized protein</fullName>
    </submittedName>
</protein>
<proteinExistence type="predicted"/>
<gene>
    <name evidence="1" type="ORF">ymoll0001_28770</name>
</gene>
<comment type="caution">
    <text evidence="1">The sequence shown here is derived from an EMBL/GenBank/DDBJ whole genome shotgun (WGS) entry which is preliminary data.</text>
</comment>
<organism evidence="1 2">
    <name type="scientific">Yersinia mollaretii (strain ATCC 43969 / DSM 18520 / CIP 103324 / CNY 7263 / WAIP 204)</name>
    <dbReference type="NCBI Taxonomy" id="349967"/>
    <lineage>
        <taxon>Bacteria</taxon>
        <taxon>Pseudomonadati</taxon>
        <taxon>Pseudomonadota</taxon>
        <taxon>Gammaproteobacteria</taxon>
        <taxon>Enterobacterales</taxon>
        <taxon>Yersiniaceae</taxon>
        <taxon>Yersinia</taxon>
    </lineage>
</organism>
<evidence type="ECO:0000313" key="1">
    <source>
        <dbReference type="EMBL" id="EEQ11203.1"/>
    </source>
</evidence>